<dbReference type="Proteomes" id="UP000823046">
    <property type="component" value="Unassembled WGS sequence"/>
</dbReference>
<feature type="transmembrane region" description="Helical" evidence="1">
    <location>
        <begin position="136"/>
        <end position="156"/>
    </location>
</feature>
<protein>
    <recommendedName>
        <fullName evidence="4">Transmembrane protein</fullName>
    </recommendedName>
</protein>
<accession>A0ABQ7JB29</accession>
<evidence type="ECO:0000313" key="3">
    <source>
        <dbReference type="Proteomes" id="UP000823046"/>
    </source>
</evidence>
<keyword evidence="3" id="KW-1185">Reference proteome</keyword>
<reference evidence="2 3" key="1">
    <citation type="journal article" date="2020" name="bioRxiv">
        <title>Metabolic contributions of an alphaproteobacterial endosymbiont in the apicomplexan Cardiosporidium cionae.</title>
        <authorList>
            <person name="Hunter E.S."/>
            <person name="Paight C.J."/>
            <person name="Lane C.E."/>
        </authorList>
    </citation>
    <scope>NUCLEOTIDE SEQUENCE [LARGE SCALE GENOMIC DNA]</scope>
    <source>
        <strain evidence="2">ESH_2018</strain>
    </source>
</reference>
<sequence length="247" mass="28364">MISSSLGAAARRFIFSWRGHSSCSSCLLFPLKTFVPVSQYCRAQQVALFAAAPSQFSPIVSRTSVSPQAAEVPPAFPVFSSSGFFFKNESLPAKIYRWADVTGFLTRWNDRKAWILDLEPSNRLATTQITEHERKLSIFMVANSLILFVISMYFWVQAQFHFAVKPPCPQPPDLPYLNNLRNDFTWHSKIPPGIYPRDRCKECRWLDSNCKRLCFDRLKAEGHKFFIHGEKGPLSKPRFDLEPPHHH</sequence>
<keyword evidence="1" id="KW-0812">Transmembrane</keyword>
<proteinExistence type="predicted"/>
<keyword evidence="1" id="KW-0472">Membrane</keyword>
<evidence type="ECO:0000256" key="1">
    <source>
        <dbReference type="SAM" id="Phobius"/>
    </source>
</evidence>
<dbReference type="EMBL" id="JADAQX010000216">
    <property type="protein sequence ID" value="KAF8821203.1"/>
    <property type="molecule type" value="Genomic_DNA"/>
</dbReference>
<evidence type="ECO:0000313" key="2">
    <source>
        <dbReference type="EMBL" id="KAF8821203.1"/>
    </source>
</evidence>
<keyword evidence="1" id="KW-1133">Transmembrane helix</keyword>
<organism evidence="2 3">
    <name type="scientific">Cardiosporidium cionae</name>
    <dbReference type="NCBI Taxonomy" id="476202"/>
    <lineage>
        <taxon>Eukaryota</taxon>
        <taxon>Sar</taxon>
        <taxon>Alveolata</taxon>
        <taxon>Apicomplexa</taxon>
        <taxon>Aconoidasida</taxon>
        <taxon>Nephromycida</taxon>
        <taxon>Cardiosporidium</taxon>
    </lineage>
</organism>
<evidence type="ECO:0008006" key="4">
    <source>
        <dbReference type="Google" id="ProtNLM"/>
    </source>
</evidence>
<name>A0ABQ7JB29_9APIC</name>
<gene>
    <name evidence="2" type="ORF">IE077_004367</name>
</gene>
<comment type="caution">
    <text evidence="2">The sequence shown here is derived from an EMBL/GenBank/DDBJ whole genome shotgun (WGS) entry which is preliminary data.</text>
</comment>